<dbReference type="PIRSF" id="PIRSF000006">
    <property type="entry name" value="Cbb3-Cox_fixP"/>
    <property type="match status" value="1"/>
</dbReference>
<evidence type="ECO:0000256" key="11">
    <source>
        <dbReference type="ARBA" id="ARBA00022737"/>
    </source>
</evidence>
<feature type="binding site" description="axial binding residue" evidence="20">
    <location>
        <position position="266"/>
    </location>
    <ligand>
        <name>heme c</name>
        <dbReference type="ChEBI" id="CHEBI:61717"/>
        <label>1</label>
    </ligand>
    <ligandPart>
        <name>Fe</name>
        <dbReference type="ChEBI" id="CHEBI:18248"/>
    </ligandPart>
</feature>
<dbReference type="Pfam" id="PF13442">
    <property type="entry name" value="Cytochrome_CBB3"/>
    <property type="match status" value="2"/>
</dbReference>
<dbReference type="InterPro" id="IPR036909">
    <property type="entry name" value="Cyt_c-like_dom_sf"/>
</dbReference>
<gene>
    <name evidence="24" type="ORF">VZ95_04390</name>
</gene>
<dbReference type="SUPFAM" id="SSF46626">
    <property type="entry name" value="Cytochrome c"/>
    <property type="match status" value="2"/>
</dbReference>
<dbReference type="OrthoDB" id="9811281at2"/>
<keyword evidence="5 19" id="KW-1003">Cell membrane</keyword>
<comment type="similarity">
    <text evidence="3 19">Belongs to the CcoP / FixP family.</text>
</comment>
<dbReference type="PANTHER" id="PTHR33751:SF1">
    <property type="entry name" value="CBB3-TYPE CYTOCHROME C OXIDASE SUBUNIT FIXP"/>
    <property type="match status" value="1"/>
</dbReference>
<keyword evidence="16 19" id="KW-0408">Iron</keyword>
<sequence>MPTKIEKDAVTGTDTTGHEWDGIKELNTPLPKWWLYTMYVTIVWAFIHMALYPSVPLGTTYFKGLIGFSEREELETKLKAAAEQRAPMLAKLAATPIEEVQQNPDLATFALTGGRAVFADNCAPCHGAGGSGRPGGFPVLADDDWLWGGTREAVQQTIQHGIRNGGAEARDSAMPRYGADGLLTPAQIGDVADYVIALASPAGTALSASAKRGSEIFGEQCVACHGAKGEGVKDFGAPRLNDAIWLYGGDRAALVQQISAPRQGVMPAWSGRLSEAQIKMLTLYVHSLGGGQ</sequence>
<organism evidence="24 25">
    <name type="scientific">Elstera litoralis</name>
    <dbReference type="NCBI Taxonomy" id="552518"/>
    <lineage>
        <taxon>Bacteria</taxon>
        <taxon>Pseudomonadati</taxon>
        <taxon>Pseudomonadota</taxon>
        <taxon>Alphaproteobacteria</taxon>
        <taxon>Rhodospirillales</taxon>
        <taxon>Rhodospirillaceae</taxon>
        <taxon>Elstera</taxon>
    </lineage>
</organism>
<keyword evidence="9 22" id="KW-0812">Transmembrane</keyword>
<dbReference type="NCBIfam" id="TIGR00782">
    <property type="entry name" value="ccoP"/>
    <property type="match status" value="1"/>
</dbReference>
<comment type="subunit">
    <text evidence="19">Component of the cbb3-type cytochrome c oxidase.</text>
</comment>
<keyword evidence="6 19" id="KW-0997">Cell inner membrane</keyword>
<dbReference type="PROSITE" id="PS51007">
    <property type="entry name" value="CYTC"/>
    <property type="match status" value="2"/>
</dbReference>
<evidence type="ECO:0000256" key="2">
    <source>
        <dbReference type="ARBA" id="ARBA00004673"/>
    </source>
</evidence>
<feature type="binding site" description="covalent" evidence="21">
    <location>
        <position position="224"/>
    </location>
    <ligand>
        <name>heme c</name>
        <dbReference type="ChEBI" id="CHEBI:61717"/>
        <label>2</label>
    </ligand>
</feature>
<dbReference type="PATRIC" id="fig|552518.3.peg.4564"/>
<feature type="binding site" description="axial binding residue" evidence="20">
    <location>
        <position position="126"/>
    </location>
    <ligand>
        <name>heme c</name>
        <dbReference type="ChEBI" id="CHEBI:61717"/>
        <label>1</label>
    </ligand>
    <ligandPart>
        <name>Fe</name>
        <dbReference type="ChEBI" id="CHEBI:18248"/>
    </ligandPart>
</feature>
<evidence type="ECO:0000256" key="21">
    <source>
        <dbReference type="PIRSR" id="PIRSR000006-2"/>
    </source>
</evidence>
<keyword evidence="25" id="KW-1185">Reference proteome</keyword>
<dbReference type="GO" id="GO:0005886">
    <property type="term" value="C:plasma membrane"/>
    <property type="evidence" value="ECO:0007669"/>
    <property type="project" value="UniProtKB-SubCell"/>
</dbReference>
<dbReference type="GO" id="GO:0009055">
    <property type="term" value="F:electron transfer activity"/>
    <property type="evidence" value="ECO:0007669"/>
    <property type="project" value="InterPro"/>
</dbReference>
<accession>A0A0F3IVB1</accession>
<evidence type="ECO:0000256" key="18">
    <source>
        <dbReference type="ARBA" id="ARBA00023136"/>
    </source>
</evidence>
<evidence type="ECO:0000256" key="4">
    <source>
        <dbReference type="ARBA" id="ARBA00022448"/>
    </source>
</evidence>
<keyword evidence="7 19" id="KW-0349">Heme</keyword>
<name>A0A0F3IVB1_9PROT</name>
<protein>
    <recommendedName>
        <fullName evidence="19">Cbb3-type cytochrome c oxidase subunit</fullName>
    </recommendedName>
</protein>
<evidence type="ECO:0000256" key="8">
    <source>
        <dbReference type="ARBA" id="ARBA00022660"/>
    </source>
</evidence>
<dbReference type="InterPro" id="IPR050597">
    <property type="entry name" value="Cytochrome_c_Oxidase_Subunit"/>
</dbReference>
<dbReference type="RefSeq" id="WP_045774796.1">
    <property type="nucleotide sequence ID" value="NZ_LAJY01000086.1"/>
</dbReference>
<dbReference type="GO" id="GO:0006119">
    <property type="term" value="P:oxidative phosphorylation"/>
    <property type="evidence" value="ECO:0007669"/>
    <property type="project" value="UniProtKB-UniPathway"/>
</dbReference>
<dbReference type="Gene3D" id="6.10.280.130">
    <property type="match status" value="1"/>
</dbReference>
<comment type="cofactor">
    <cofactor evidence="19 21">
        <name>heme c</name>
        <dbReference type="ChEBI" id="CHEBI:61717"/>
    </cofactor>
    <text evidence="19 21">Binds 2 heme C groups per subunit.</text>
</comment>
<dbReference type="Proteomes" id="UP000033774">
    <property type="component" value="Unassembled WGS sequence"/>
</dbReference>
<proteinExistence type="inferred from homology"/>
<evidence type="ECO:0000256" key="14">
    <source>
        <dbReference type="ARBA" id="ARBA00022989"/>
    </source>
</evidence>
<evidence type="ECO:0000256" key="3">
    <source>
        <dbReference type="ARBA" id="ARBA00006113"/>
    </source>
</evidence>
<evidence type="ECO:0000259" key="23">
    <source>
        <dbReference type="PROSITE" id="PS51007"/>
    </source>
</evidence>
<feature type="binding site" description="covalent" evidence="21">
    <location>
        <position position="122"/>
    </location>
    <ligand>
        <name>heme c</name>
        <dbReference type="ChEBI" id="CHEBI:61717"/>
        <label>1</label>
    </ligand>
</feature>
<keyword evidence="11" id="KW-0677">Repeat</keyword>
<dbReference type="InterPro" id="IPR004678">
    <property type="entry name" value="Cyt_c_oxidase_cbb3_su3"/>
</dbReference>
<keyword evidence="8 19" id="KW-0679">Respiratory chain</keyword>
<comment type="caution">
    <text evidence="24">The sequence shown here is derived from an EMBL/GenBank/DDBJ whole genome shotgun (WGS) entry which is preliminary data.</text>
</comment>
<feature type="domain" description="Cytochrome c" evidence="23">
    <location>
        <begin position="208"/>
        <end position="289"/>
    </location>
</feature>
<dbReference type="InterPro" id="IPR009056">
    <property type="entry name" value="Cyt_c-like_dom"/>
</dbReference>
<keyword evidence="13 19" id="KW-0249">Electron transport</keyword>
<feature type="binding site" description="axial binding residue" evidence="20">
    <location>
        <position position="225"/>
    </location>
    <ligand>
        <name>heme c</name>
        <dbReference type="ChEBI" id="CHEBI:61717"/>
        <label>2</label>
    </ligand>
    <ligandPart>
        <name>Fe</name>
        <dbReference type="ChEBI" id="CHEBI:18248"/>
    </ligandPart>
</feature>
<reference evidence="24 25" key="1">
    <citation type="submission" date="2015-03" db="EMBL/GenBank/DDBJ databases">
        <title>Draft genome sequence of Elstera litoralis.</title>
        <authorList>
            <person name="Rahalkar M.C."/>
            <person name="Dhakephalkar P.K."/>
            <person name="Pore S.D."/>
            <person name="Arora P."/>
            <person name="Kapse N.G."/>
            <person name="Pandit P.S."/>
        </authorList>
    </citation>
    <scope>NUCLEOTIDE SEQUENCE [LARGE SCALE GENOMIC DNA]</scope>
    <source>
        <strain evidence="24 25">Dia-1</strain>
    </source>
</reference>
<keyword evidence="14 22" id="KW-1133">Transmembrane helix</keyword>
<comment type="function">
    <text evidence="19">C-type cytochrome. Part of the cbb3-type cytochrome c oxidase complex.</text>
</comment>
<keyword evidence="12 19" id="KW-0375">Hydrogen ion transport</keyword>
<evidence type="ECO:0000256" key="12">
    <source>
        <dbReference type="ARBA" id="ARBA00022781"/>
    </source>
</evidence>
<dbReference type="Gene3D" id="1.10.760.10">
    <property type="entry name" value="Cytochrome c-like domain"/>
    <property type="match status" value="2"/>
</dbReference>
<evidence type="ECO:0000256" key="16">
    <source>
        <dbReference type="ARBA" id="ARBA00023004"/>
    </source>
</evidence>
<evidence type="ECO:0000256" key="1">
    <source>
        <dbReference type="ARBA" id="ARBA00004533"/>
    </source>
</evidence>
<evidence type="ECO:0000256" key="6">
    <source>
        <dbReference type="ARBA" id="ARBA00022519"/>
    </source>
</evidence>
<feature type="domain" description="Cytochrome c" evidence="23">
    <location>
        <begin position="109"/>
        <end position="199"/>
    </location>
</feature>
<keyword evidence="4 19" id="KW-0813">Transport</keyword>
<dbReference type="UniPathway" id="UPA00705"/>
<dbReference type="GO" id="GO:0016491">
    <property type="term" value="F:oxidoreductase activity"/>
    <property type="evidence" value="ECO:0007669"/>
    <property type="project" value="UniProtKB-KW"/>
</dbReference>
<dbReference type="PANTHER" id="PTHR33751">
    <property type="entry name" value="CBB3-TYPE CYTOCHROME C OXIDASE SUBUNIT FIXP"/>
    <property type="match status" value="1"/>
</dbReference>
<dbReference type="PRINTS" id="PR00605">
    <property type="entry name" value="CYTCHROMECIC"/>
</dbReference>
<keyword evidence="18 19" id="KW-0472">Membrane</keyword>
<evidence type="ECO:0000256" key="9">
    <source>
        <dbReference type="ARBA" id="ARBA00022692"/>
    </source>
</evidence>
<feature type="binding site" description="covalent" evidence="21">
    <location>
        <position position="221"/>
    </location>
    <ligand>
        <name>heme c</name>
        <dbReference type="ChEBI" id="CHEBI:61717"/>
        <label>2</label>
    </ligand>
</feature>
<dbReference type="GO" id="GO:1902600">
    <property type="term" value="P:proton transmembrane transport"/>
    <property type="evidence" value="ECO:0007669"/>
    <property type="project" value="UniProtKB-KW"/>
</dbReference>
<evidence type="ECO:0000256" key="22">
    <source>
        <dbReference type="SAM" id="Phobius"/>
    </source>
</evidence>
<feature type="transmembrane region" description="Helical" evidence="22">
    <location>
        <begin position="33"/>
        <end position="52"/>
    </location>
</feature>
<evidence type="ECO:0000256" key="20">
    <source>
        <dbReference type="PIRSR" id="PIRSR000006-1"/>
    </source>
</evidence>
<dbReference type="InterPro" id="IPR038414">
    <property type="entry name" value="CcoP_N_sf"/>
</dbReference>
<keyword evidence="17 19" id="KW-0406">Ion transport</keyword>
<evidence type="ECO:0000313" key="25">
    <source>
        <dbReference type="Proteomes" id="UP000033774"/>
    </source>
</evidence>
<dbReference type="InterPro" id="IPR032858">
    <property type="entry name" value="CcoP_N"/>
</dbReference>
<dbReference type="Pfam" id="PF14715">
    <property type="entry name" value="FixP_N"/>
    <property type="match status" value="1"/>
</dbReference>
<dbReference type="InterPro" id="IPR008168">
    <property type="entry name" value="Cyt_C_IC"/>
</dbReference>
<dbReference type="EMBL" id="LAJY01000086">
    <property type="protein sequence ID" value="KJV10508.1"/>
    <property type="molecule type" value="Genomic_DNA"/>
</dbReference>
<evidence type="ECO:0000256" key="5">
    <source>
        <dbReference type="ARBA" id="ARBA00022475"/>
    </source>
</evidence>
<comment type="pathway">
    <text evidence="2 19">Energy metabolism; oxidative phosphorylation.</text>
</comment>
<evidence type="ECO:0000256" key="15">
    <source>
        <dbReference type="ARBA" id="ARBA00023002"/>
    </source>
</evidence>
<evidence type="ECO:0000256" key="7">
    <source>
        <dbReference type="ARBA" id="ARBA00022617"/>
    </source>
</evidence>
<keyword evidence="15 19" id="KW-0560">Oxidoreductase</keyword>
<dbReference type="GO" id="GO:0020037">
    <property type="term" value="F:heme binding"/>
    <property type="evidence" value="ECO:0007669"/>
    <property type="project" value="InterPro"/>
</dbReference>
<dbReference type="AlphaFoldDB" id="A0A0F3IVB1"/>
<evidence type="ECO:0000256" key="19">
    <source>
        <dbReference type="PIRNR" id="PIRNR000006"/>
    </source>
</evidence>
<evidence type="ECO:0000256" key="17">
    <source>
        <dbReference type="ARBA" id="ARBA00023065"/>
    </source>
</evidence>
<dbReference type="GO" id="GO:0005506">
    <property type="term" value="F:iron ion binding"/>
    <property type="evidence" value="ECO:0007669"/>
    <property type="project" value="InterPro"/>
</dbReference>
<keyword evidence="10 19" id="KW-0479">Metal-binding</keyword>
<evidence type="ECO:0000256" key="13">
    <source>
        <dbReference type="ARBA" id="ARBA00022982"/>
    </source>
</evidence>
<evidence type="ECO:0000313" key="24">
    <source>
        <dbReference type="EMBL" id="KJV10508.1"/>
    </source>
</evidence>
<feature type="binding site" description="covalent" evidence="21">
    <location>
        <position position="125"/>
    </location>
    <ligand>
        <name>heme c</name>
        <dbReference type="ChEBI" id="CHEBI:61717"/>
        <label>1</label>
    </ligand>
</feature>
<comment type="subcellular location">
    <subcellularLocation>
        <location evidence="1 19">Cell inner membrane</location>
    </subcellularLocation>
</comment>
<evidence type="ECO:0000256" key="10">
    <source>
        <dbReference type="ARBA" id="ARBA00022723"/>
    </source>
</evidence>
<feature type="binding site" description="axial binding residue" evidence="20">
    <location>
        <position position="174"/>
    </location>
    <ligand>
        <name>heme c</name>
        <dbReference type="ChEBI" id="CHEBI:61717"/>
        <label>2</label>
    </ligand>
    <ligandPart>
        <name>Fe</name>
        <dbReference type="ChEBI" id="CHEBI:18248"/>
    </ligandPart>
</feature>